<evidence type="ECO:0000313" key="4">
    <source>
        <dbReference type="Proteomes" id="UP000613768"/>
    </source>
</evidence>
<feature type="region of interest" description="Disordered" evidence="1">
    <location>
        <begin position="1"/>
        <end position="25"/>
    </location>
</feature>
<dbReference type="EMBL" id="JACYTR010000024">
    <property type="protein sequence ID" value="MBD8526506.1"/>
    <property type="molecule type" value="Genomic_DNA"/>
</dbReference>
<dbReference type="GO" id="GO:0016787">
    <property type="term" value="F:hydrolase activity"/>
    <property type="evidence" value="ECO:0007669"/>
    <property type="project" value="UniProtKB-KW"/>
</dbReference>
<keyword evidence="3" id="KW-0378">Hydrolase</keyword>
<sequence length="308" mass="33963">MPRQRSTRTTDVERRQRLTEEPTERLQLPSGARTALYALRGANTEHTSTSIILPALGVSAGSYLRFARALSDLGRHVLIADLRGVGTSTVRAKRGVDWGYLDLVDEELRTLWQAAETHFPGIDKHWIGHSLGGHLAFIHQARHADQPVQRIELVASGSPWYPNYPGIYRHGTRVLGAFARISSVLLGAFPGDWIGFGGKQASRLMREWAGFVRTGLPGPLADVHWDLAAELQKVKHPVHAICMAGDTYCPRTATEHLISLSSGDARIEQLNSIDGGRLPGHFEWMRHPHAVARMLCEANQASDAATAR</sequence>
<dbReference type="Pfam" id="PF12146">
    <property type="entry name" value="Hydrolase_4"/>
    <property type="match status" value="1"/>
</dbReference>
<comment type="caution">
    <text evidence="3">The sequence shown here is derived from an EMBL/GenBank/DDBJ whole genome shotgun (WGS) entry which is preliminary data.</text>
</comment>
<name>A0AAW3ZQE0_9GAMM</name>
<organism evidence="3 4">
    <name type="scientific">Pseudomarimonas arenosa</name>
    <dbReference type="NCBI Taxonomy" id="2774145"/>
    <lineage>
        <taxon>Bacteria</taxon>
        <taxon>Pseudomonadati</taxon>
        <taxon>Pseudomonadota</taxon>
        <taxon>Gammaproteobacteria</taxon>
        <taxon>Lysobacterales</taxon>
        <taxon>Lysobacteraceae</taxon>
        <taxon>Pseudomarimonas</taxon>
    </lineage>
</organism>
<dbReference type="InterPro" id="IPR022742">
    <property type="entry name" value="Hydrolase_4"/>
</dbReference>
<dbReference type="InterPro" id="IPR029058">
    <property type="entry name" value="AB_hydrolase_fold"/>
</dbReference>
<accession>A0AAW3ZQE0</accession>
<gene>
    <name evidence="3" type="ORF">IFO71_12230</name>
</gene>
<dbReference type="SUPFAM" id="SSF53474">
    <property type="entry name" value="alpha/beta-Hydrolases"/>
    <property type="match status" value="1"/>
</dbReference>
<dbReference type="AlphaFoldDB" id="A0AAW3ZQE0"/>
<proteinExistence type="predicted"/>
<feature type="domain" description="Serine aminopeptidase S33" evidence="2">
    <location>
        <begin position="51"/>
        <end position="179"/>
    </location>
</feature>
<dbReference type="RefSeq" id="WP_192029927.1">
    <property type="nucleotide sequence ID" value="NZ_JACYTR010000024.1"/>
</dbReference>
<protein>
    <submittedName>
        <fullName evidence="3">Alpha/beta fold hydrolase</fullName>
    </submittedName>
</protein>
<dbReference type="PIRSF" id="PIRSF037442">
    <property type="entry name" value="UCP037442_abhydr"/>
    <property type="match status" value="1"/>
</dbReference>
<evidence type="ECO:0000313" key="3">
    <source>
        <dbReference type="EMBL" id="MBD8526506.1"/>
    </source>
</evidence>
<feature type="compositionally biased region" description="Basic and acidic residues" evidence="1">
    <location>
        <begin position="8"/>
        <end position="24"/>
    </location>
</feature>
<reference evidence="3 4" key="1">
    <citation type="submission" date="2020-09" db="EMBL/GenBank/DDBJ databases">
        <title>Pseudoxanthomonas sp. CAU 1598 isolated from sand of Yaerae Beach.</title>
        <authorList>
            <person name="Kim W."/>
        </authorList>
    </citation>
    <scope>NUCLEOTIDE SEQUENCE [LARGE SCALE GENOMIC DNA]</scope>
    <source>
        <strain evidence="3 4">CAU 1598</strain>
    </source>
</reference>
<dbReference type="Gene3D" id="3.40.50.1820">
    <property type="entry name" value="alpha/beta hydrolase"/>
    <property type="match status" value="1"/>
</dbReference>
<dbReference type="InterPro" id="IPR017208">
    <property type="entry name" value="UCP037442_abhydr"/>
</dbReference>
<evidence type="ECO:0000256" key="1">
    <source>
        <dbReference type="SAM" id="MobiDB-lite"/>
    </source>
</evidence>
<keyword evidence="4" id="KW-1185">Reference proteome</keyword>
<evidence type="ECO:0000259" key="2">
    <source>
        <dbReference type="Pfam" id="PF12146"/>
    </source>
</evidence>
<dbReference type="Proteomes" id="UP000613768">
    <property type="component" value="Unassembled WGS sequence"/>
</dbReference>